<dbReference type="STRING" id="9009.A0A226MJJ8"/>
<organism evidence="3 4">
    <name type="scientific">Callipepla squamata</name>
    <name type="common">Scaled quail</name>
    <dbReference type="NCBI Taxonomy" id="9009"/>
    <lineage>
        <taxon>Eukaryota</taxon>
        <taxon>Metazoa</taxon>
        <taxon>Chordata</taxon>
        <taxon>Craniata</taxon>
        <taxon>Vertebrata</taxon>
        <taxon>Euteleostomi</taxon>
        <taxon>Archelosauria</taxon>
        <taxon>Archosauria</taxon>
        <taxon>Dinosauria</taxon>
        <taxon>Saurischia</taxon>
        <taxon>Theropoda</taxon>
        <taxon>Coelurosauria</taxon>
        <taxon>Aves</taxon>
        <taxon>Neognathae</taxon>
        <taxon>Galloanserae</taxon>
        <taxon>Galliformes</taxon>
        <taxon>Odontophoridae</taxon>
        <taxon>Callipepla</taxon>
    </lineage>
</organism>
<proteinExistence type="inferred from homology"/>
<dbReference type="PANTHER" id="PTHR21292:SF12">
    <property type="entry name" value="EXOCYST COMPLEX COMPONENT 3-LIKE PROTEIN"/>
    <property type="match status" value="1"/>
</dbReference>
<evidence type="ECO:0008006" key="5">
    <source>
        <dbReference type="Google" id="ProtNLM"/>
    </source>
</evidence>
<dbReference type="Gene3D" id="1.10.357.70">
    <property type="entry name" value="Exocyst complex component Sec6, C-terminal domain"/>
    <property type="match status" value="1"/>
</dbReference>
<evidence type="ECO:0000313" key="3">
    <source>
        <dbReference type="EMBL" id="OXB55388.1"/>
    </source>
</evidence>
<dbReference type="PANTHER" id="PTHR21292">
    <property type="entry name" value="EXOCYST COMPLEX COMPONENT SEC6-RELATED"/>
    <property type="match status" value="1"/>
</dbReference>
<dbReference type="EMBL" id="MCFN01000757">
    <property type="protein sequence ID" value="OXB55388.1"/>
    <property type="molecule type" value="Genomic_DNA"/>
</dbReference>
<dbReference type="GO" id="GO:0000149">
    <property type="term" value="F:SNARE binding"/>
    <property type="evidence" value="ECO:0007669"/>
    <property type="project" value="TreeGrafter"/>
</dbReference>
<keyword evidence="4" id="KW-1185">Reference proteome</keyword>
<comment type="similarity">
    <text evidence="1">Belongs to the SEC6 family.</text>
</comment>
<evidence type="ECO:0000313" key="4">
    <source>
        <dbReference type="Proteomes" id="UP000198323"/>
    </source>
</evidence>
<dbReference type="GO" id="GO:0000145">
    <property type="term" value="C:exocyst"/>
    <property type="evidence" value="ECO:0007669"/>
    <property type="project" value="InterPro"/>
</dbReference>
<feature type="non-terminal residue" evidence="3">
    <location>
        <position position="1"/>
    </location>
</feature>
<dbReference type="Proteomes" id="UP000198323">
    <property type="component" value="Unassembled WGS sequence"/>
</dbReference>
<dbReference type="InterPro" id="IPR010326">
    <property type="entry name" value="EXOC3/Sec6"/>
</dbReference>
<dbReference type="GO" id="GO:0006887">
    <property type="term" value="P:exocytosis"/>
    <property type="evidence" value="ECO:0007669"/>
    <property type="project" value="InterPro"/>
</dbReference>
<accession>A0A226MJJ8</accession>
<feature type="compositionally biased region" description="Basic and acidic residues" evidence="2">
    <location>
        <begin position="34"/>
        <end position="45"/>
    </location>
</feature>
<dbReference type="GO" id="GO:0051601">
    <property type="term" value="P:exocyst localization"/>
    <property type="evidence" value="ECO:0007669"/>
    <property type="project" value="TreeGrafter"/>
</dbReference>
<comment type="caution">
    <text evidence="3">The sequence shown here is derived from an EMBL/GenBank/DDBJ whole genome shotgun (WGS) entry which is preliminary data.</text>
</comment>
<dbReference type="InterPro" id="IPR042532">
    <property type="entry name" value="EXOC3/Sec6_C"/>
</dbReference>
<name>A0A226MJJ8_CALSU</name>
<evidence type="ECO:0000256" key="2">
    <source>
        <dbReference type="SAM" id="MobiDB-lite"/>
    </source>
</evidence>
<gene>
    <name evidence="3" type="ORF">ASZ78_004298</name>
</gene>
<sequence>SVWVMKKIKCSYKPLMGRGHKQEKGASENTRMLPEAKEREKQETKWLKKLKRPFSNLVEIPSKRKKAAAKKDKSKNVAENLLEMETSRKEEEGEMSAEEIIHRFIEQGKFSQACLRIYRLEQSENDSVRDFESLYTLLAEQMWSALRKALDESDGMLLQPLQSVGESLKWQKQKKEEWLGSEQGMEPASTWHPNFWEKDLEKELTQYWIAQIPHFIPTDDTDETALKKHLSQLETTFLHQLEHRSGYFEKAGLLIPYAQCCRASLSSHLSTLIDSEHCTFSQVLLVYEWCLRDTAAVAELLPSACRSSGVCLGSRQSSQHTDVESLMWIVLKAEEKLLAVAQKEVWTALNEAFDIGKTPCAGAAVIQILTAKTKAAQRISERLREKVEAACLEGCLSFLDSYENKVRSVLWRNDFCGNSSSLQIFENICILRTVWCKLTYLCSASTDQDVKVKEFLDKMEDKIKEHFLRTVTSQVKDLINSVSNIIANEYIKALVTTCRKSSVKRRQIVNKMEEDHRMLDTIFKECLAPTADALKGLIKAISEFIQTPDAEGMKIALLPMLRQCPDLSCGISSVSKCVLLAPVVNHGASGALAQAMPITGLVGETALRNENPNANSPTQLIAYLQDQQH</sequence>
<dbReference type="OrthoDB" id="9948828at2759"/>
<reference evidence="3 4" key="1">
    <citation type="submission" date="2016-07" db="EMBL/GenBank/DDBJ databases">
        <title>Disparate Historic Effective Population Sizes Predicted by Modern Levels of Genome Diversity for the Scaled Quail (Callipepla squamata) and the Northern Bobwhite (Colinus virginianus): Inferences from First and Second Generation Draft Genome Assemblies for Sympatric New World Quail.</title>
        <authorList>
            <person name="Oldeschulte D.L."/>
            <person name="Halley Y.A."/>
            <person name="Bhattarai E.K."/>
            <person name="Brashear W.A."/>
            <person name="Hill J."/>
            <person name="Metz R.P."/>
            <person name="Johnson C.D."/>
            <person name="Rollins D."/>
            <person name="Peterson M.J."/>
            <person name="Bickhart D.M."/>
            <person name="Decker J.E."/>
            <person name="Seabury C.M."/>
        </authorList>
    </citation>
    <scope>NUCLEOTIDE SEQUENCE [LARGE SCALE GENOMIC DNA]</scope>
    <source>
        <strain evidence="3 4">Texas</strain>
        <tissue evidence="3">Leg muscle</tissue>
    </source>
</reference>
<protein>
    <recommendedName>
        <fullName evidence="5">Exocyst complex component Sec6</fullName>
    </recommendedName>
</protein>
<feature type="region of interest" description="Disordered" evidence="2">
    <location>
        <begin position="16"/>
        <end position="45"/>
    </location>
</feature>
<evidence type="ECO:0000256" key="1">
    <source>
        <dbReference type="ARBA" id="ARBA00009447"/>
    </source>
</evidence>
<dbReference type="AlphaFoldDB" id="A0A226MJJ8"/>